<dbReference type="SUPFAM" id="SSF55729">
    <property type="entry name" value="Acyl-CoA N-acyltransferases (Nat)"/>
    <property type="match status" value="1"/>
</dbReference>
<sequence length="200" mass="22220">MTVSDGCIRLAGAADIPALYDICLRTANAGDDASALYSDPHYPGQRFSVPYAVLEPRFAFVMERDGRVLGYVVATPDTVTFESRLEAQWWPALREAYAGRRAVTSFDQPLLDAIYQPALTPERLTLDWPAHLHINLLPEAQGSGWGRKLIEKQLETLRSAGVKGVHLGASLQNEKVCAFYQRLGFQHILRSNAIYMGQTL</sequence>
<comment type="caution">
    <text evidence="2">The sequence shown here is derived from an EMBL/GenBank/DDBJ whole genome shotgun (WGS) entry which is preliminary data.</text>
</comment>
<dbReference type="InterPro" id="IPR000182">
    <property type="entry name" value="GNAT_dom"/>
</dbReference>
<name>A0A5J5FV47_9GAMM</name>
<organism evidence="2 3">
    <name type="scientific">Affinibrenneria salicis</name>
    <dbReference type="NCBI Taxonomy" id="2590031"/>
    <lineage>
        <taxon>Bacteria</taxon>
        <taxon>Pseudomonadati</taxon>
        <taxon>Pseudomonadota</taxon>
        <taxon>Gammaproteobacteria</taxon>
        <taxon>Enterobacterales</taxon>
        <taxon>Pectobacteriaceae</taxon>
        <taxon>Affinibrenneria</taxon>
    </lineage>
</organism>
<feature type="domain" description="N-acetyltransferase" evidence="1">
    <location>
        <begin position="6"/>
        <end position="200"/>
    </location>
</feature>
<dbReference type="AlphaFoldDB" id="A0A5J5FV47"/>
<accession>A0A5J5FV47</accession>
<dbReference type="OrthoDB" id="8593648at2"/>
<evidence type="ECO:0000313" key="3">
    <source>
        <dbReference type="Proteomes" id="UP000335415"/>
    </source>
</evidence>
<keyword evidence="3" id="KW-1185">Reference proteome</keyword>
<dbReference type="GO" id="GO:0016747">
    <property type="term" value="F:acyltransferase activity, transferring groups other than amino-acyl groups"/>
    <property type="evidence" value="ECO:0007669"/>
    <property type="project" value="InterPro"/>
</dbReference>
<dbReference type="InterPro" id="IPR051822">
    <property type="entry name" value="Glycosyl_Hydrolase_84"/>
</dbReference>
<proteinExistence type="predicted"/>
<dbReference type="RefSeq" id="WP_150436622.1">
    <property type="nucleotide sequence ID" value="NZ_VYKJ01000011.1"/>
</dbReference>
<evidence type="ECO:0000313" key="2">
    <source>
        <dbReference type="EMBL" id="KAA8997399.1"/>
    </source>
</evidence>
<dbReference type="PANTHER" id="PTHR13170">
    <property type="entry name" value="O-GLCNACASE"/>
    <property type="match status" value="1"/>
</dbReference>
<gene>
    <name evidence="2" type="ORF">FJU30_19400</name>
</gene>
<dbReference type="CDD" id="cd04301">
    <property type="entry name" value="NAT_SF"/>
    <property type="match status" value="1"/>
</dbReference>
<protein>
    <submittedName>
        <fullName evidence="2">GNAT family N-acetyltransferase</fullName>
    </submittedName>
</protein>
<dbReference type="Proteomes" id="UP000335415">
    <property type="component" value="Unassembled WGS sequence"/>
</dbReference>
<dbReference type="Gene3D" id="3.40.630.30">
    <property type="match status" value="1"/>
</dbReference>
<reference evidence="2 3" key="1">
    <citation type="submission" date="2019-09" db="EMBL/GenBank/DDBJ databases">
        <authorList>
            <person name="Li Y."/>
        </authorList>
    </citation>
    <scope>NUCLEOTIDE SEQUENCE [LARGE SCALE GENOMIC DNA]</scope>
    <source>
        <strain evidence="2 3">L3-3HA</strain>
    </source>
</reference>
<dbReference type="InterPro" id="IPR016181">
    <property type="entry name" value="Acyl_CoA_acyltransferase"/>
</dbReference>
<dbReference type="PROSITE" id="PS51186">
    <property type="entry name" value="GNAT"/>
    <property type="match status" value="1"/>
</dbReference>
<dbReference type="Pfam" id="PF00583">
    <property type="entry name" value="Acetyltransf_1"/>
    <property type="match status" value="1"/>
</dbReference>
<evidence type="ECO:0000259" key="1">
    <source>
        <dbReference type="PROSITE" id="PS51186"/>
    </source>
</evidence>
<dbReference type="PANTHER" id="PTHR13170:SF16">
    <property type="entry name" value="PROTEIN O-GLCNACASE"/>
    <property type="match status" value="1"/>
</dbReference>
<keyword evidence="2" id="KW-0808">Transferase</keyword>
<dbReference type="EMBL" id="VYKJ01000011">
    <property type="protein sequence ID" value="KAA8997399.1"/>
    <property type="molecule type" value="Genomic_DNA"/>
</dbReference>